<keyword evidence="10" id="KW-0574">Periplasm</keyword>
<keyword evidence="2 10" id="KW-0575">Peroxidase</keyword>
<dbReference type="InterPro" id="IPR006313">
    <property type="entry name" value="EfeB/EfeN"/>
</dbReference>
<feature type="binding site" evidence="9">
    <location>
        <position position="289"/>
    </location>
    <ligand>
        <name>protoporphyrin IX</name>
        <dbReference type="ChEBI" id="CHEBI:57306"/>
    </ligand>
</feature>
<dbReference type="SUPFAM" id="SSF54909">
    <property type="entry name" value="Dimeric alpha+beta barrel"/>
    <property type="match status" value="1"/>
</dbReference>
<evidence type="ECO:0000256" key="9">
    <source>
        <dbReference type="PIRSR" id="PIRSR606313-2"/>
    </source>
</evidence>
<dbReference type="PROSITE" id="PS51257">
    <property type="entry name" value="PROKAR_LIPOPROTEIN"/>
    <property type="match status" value="1"/>
</dbReference>
<dbReference type="OrthoDB" id="9781066at2"/>
<dbReference type="NCBIfam" id="TIGR01413">
    <property type="entry name" value="Dyp_perox_fam"/>
    <property type="match status" value="1"/>
</dbReference>
<dbReference type="AlphaFoldDB" id="A0A1B8PJI2"/>
<dbReference type="PANTHER" id="PTHR30521:SF4">
    <property type="entry name" value="DEFERROCHELATASE"/>
    <property type="match status" value="1"/>
</dbReference>
<evidence type="ECO:0000256" key="1">
    <source>
        <dbReference type="ARBA" id="ARBA00004196"/>
    </source>
</evidence>
<name>A0A1B8PJI2_MORNO</name>
<dbReference type="GO" id="GO:0030313">
    <property type="term" value="C:cell envelope"/>
    <property type="evidence" value="ECO:0007669"/>
    <property type="project" value="UniProtKB-SubCell"/>
</dbReference>
<evidence type="ECO:0000256" key="6">
    <source>
        <dbReference type="ARBA" id="ARBA00023002"/>
    </source>
</evidence>
<evidence type="ECO:0000256" key="10">
    <source>
        <dbReference type="RuleBase" id="RU365017"/>
    </source>
</evidence>
<evidence type="ECO:0000256" key="7">
    <source>
        <dbReference type="ARBA" id="ARBA00023004"/>
    </source>
</evidence>
<dbReference type="GO" id="GO:0004601">
    <property type="term" value="F:peroxidase activity"/>
    <property type="evidence" value="ECO:0007669"/>
    <property type="project" value="UniProtKB-KW"/>
</dbReference>
<evidence type="ECO:0000259" key="12">
    <source>
        <dbReference type="Pfam" id="PF20628"/>
    </source>
</evidence>
<dbReference type="GO" id="GO:0005829">
    <property type="term" value="C:cytosol"/>
    <property type="evidence" value="ECO:0007669"/>
    <property type="project" value="TreeGrafter"/>
</dbReference>
<evidence type="ECO:0000256" key="4">
    <source>
        <dbReference type="ARBA" id="ARBA00022723"/>
    </source>
</evidence>
<dbReference type="InterPro" id="IPR006314">
    <property type="entry name" value="Dyp_peroxidase"/>
</dbReference>
<gene>
    <name evidence="13" type="ORF">A9Z60_02945</name>
</gene>
<feature type="domain" description="Dyp-type peroxidase C-terminal" evidence="12">
    <location>
        <begin position="222"/>
        <end position="400"/>
    </location>
</feature>
<protein>
    <recommendedName>
        <fullName evidence="10">Deferrochelatase</fullName>
        <ecNumber evidence="10">1.11.1.-</ecNumber>
    </recommendedName>
    <alternativeName>
        <fullName evidence="10">Peroxidase EfeB</fullName>
    </alternativeName>
</protein>
<comment type="function">
    <text evidence="10">Involved in the recovery of exogenous heme iron. Extracts iron from heme while preserving the protoporphyrin ring intact.</text>
</comment>
<keyword evidence="6 10" id="KW-0560">Oxidoreductase</keyword>
<evidence type="ECO:0000313" key="13">
    <source>
        <dbReference type="EMBL" id="OBX50861.1"/>
    </source>
</evidence>
<evidence type="ECO:0000256" key="2">
    <source>
        <dbReference type="ARBA" id="ARBA00022559"/>
    </source>
</evidence>
<keyword evidence="3 8" id="KW-0349">Heme</keyword>
<dbReference type="RefSeq" id="WP_066893127.1">
    <property type="nucleotide sequence ID" value="NZ_LZDN01000012.1"/>
</dbReference>
<dbReference type="Pfam" id="PF20628">
    <property type="entry name" value="Dyp_perox_C"/>
    <property type="match status" value="1"/>
</dbReference>
<dbReference type="InterPro" id="IPR048327">
    <property type="entry name" value="Dyp_perox_N"/>
</dbReference>
<feature type="binding site" evidence="8">
    <location>
        <position position="324"/>
    </location>
    <ligand>
        <name>heme b</name>
        <dbReference type="ChEBI" id="CHEBI:60344"/>
    </ligand>
</feature>
<dbReference type="PANTHER" id="PTHR30521">
    <property type="entry name" value="DEFERROCHELATASE/PEROXIDASE"/>
    <property type="match status" value="1"/>
</dbReference>
<comment type="caution">
    <text evidence="13">The sequence shown here is derived from an EMBL/GenBank/DDBJ whole genome shotgun (WGS) entry which is preliminary data.</text>
</comment>
<dbReference type="Pfam" id="PF04261">
    <property type="entry name" value="Dyp_perox_N"/>
    <property type="match status" value="1"/>
</dbReference>
<dbReference type="InterPro" id="IPR048328">
    <property type="entry name" value="Dyp_perox_C"/>
</dbReference>
<comment type="cofactor">
    <cofactor evidence="8 10">
        <name>heme b</name>
        <dbReference type="ChEBI" id="CHEBI:60344"/>
    </cofactor>
    <text evidence="8 10">Binds 1 heme b (iron(II)-protoporphyrin IX) group non-covalently per subunit.</text>
</comment>
<reference evidence="13 14" key="1">
    <citation type="submission" date="2016-06" db="EMBL/GenBank/DDBJ databases">
        <title>Draft genome of Moraxella nonliquefaciens CCUG 60284.</title>
        <authorList>
            <person name="Salva-Serra F."/>
            <person name="Engstrom-Jakobsson H."/>
            <person name="Thorell K."/>
            <person name="Gonzales-Siles L."/>
            <person name="Karlsson R."/>
            <person name="Boulund F."/>
            <person name="Engstrand L."/>
            <person name="Kristiansson E."/>
            <person name="Moore E."/>
        </authorList>
    </citation>
    <scope>NUCLEOTIDE SEQUENCE [LARGE SCALE GENOMIC DNA]</scope>
    <source>
        <strain evidence="13 14">CCUG 60284</strain>
    </source>
</reference>
<organism evidence="13 14">
    <name type="scientific">Moraxella nonliquefaciens</name>
    <dbReference type="NCBI Taxonomy" id="478"/>
    <lineage>
        <taxon>Bacteria</taxon>
        <taxon>Pseudomonadati</taxon>
        <taxon>Pseudomonadota</taxon>
        <taxon>Gammaproteobacteria</taxon>
        <taxon>Moraxellales</taxon>
        <taxon>Moraxellaceae</taxon>
        <taxon>Moraxella</taxon>
    </lineage>
</organism>
<dbReference type="NCBIfam" id="TIGR01412">
    <property type="entry name" value="tat_substr_1"/>
    <property type="match status" value="1"/>
</dbReference>
<dbReference type="GO" id="GO:0033212">
    <property type="term" value="P:iron import into cell"/>
    <property type="evidence" value="ECO:0007669"/>
    <property type="project" value="InterPro"/>
</dbReference>
<dbReference type="EC" id="1.11.1.-" evidence="10"/>
<feature type="binding site" evidence="8">
    <location>
        <position position="337"/>
    </location>
    <ligand>
        <name>heme b</name>
        <dbReference type="ChEBI" id="CHEBI:60344"/>
    </ligand>
</feature>
<feature type="binding site" evidence="9">
    <location>
        <begin position="232"/>
        <end position="234"/>
    </location>
    <ligand>
        <name>protoporphyrin IX</name>
        <dbReference type="ChEBI" id="CHEBI:57306"/>
    </ligand>
</feature>
<feature type="domain" description="Dyp-type peroxidase N-terminal" evidence="11">
    <location>
        <begin position="62"/>
        <end position="214"/>
    </location>
</feature>
<dbReference type="GO" id="GO:0046872">
    <property type="term" value="F:metal ion binding"/>
    <property type="evidence" value="ECO:0007669"/>
    <property type="project" value="UniProtKB-KW"/>
</dbReference>
<evidence type="ECO:0000259" key="11">
    <source>
        <dbReference type="Pfam" id="PF04261"/>
    </source>
</evidence>
<dbReference type="PROSITE" id="PS51404">
    <property type="entry name" value="DYP_PEROXIDASE"/>
    <property type="match status" value="1"/>
</dbReference>
<comment type="similarity">
    <text evidence="10">Belongs to the DyP-type peroxidase family.</text>
</comment>
<keyword evidence="7 8" id="KW-0408">Iron</keyword>
<dbReference type="GO" id="GO:0042597">
    <property type="term" value="C:periplasmic space"/>
    <property type="evidence" value="ECO:0007669"/>
    <property type="project" value="UniProtKB-SubCell"/>
</dbReference>
<keyword evidence="5" id="KW-0732">Signal</keyword>
<accession>A0A1B8PJI2</accession>
<dbReference type="GO" id="GO:0020037">
    <property type="term" value="F:heme binding"/>
    <property type="evidence" value="ECO:0007669"/>
    <property type="project" value="InterPro"/>
</dbReference>
<proteinExistence type="inferred from homology"/>
<evidence type="ECO:0000313" key="14">
    <source>
        <dbReference type="Proteomes" id="UP000092671"/>
    </source>
</evidence>
<dbReference type="Proteomes" id="UP000092671">
    <property type="component" value="Unassembled WGS sequence"/>
</dbReference>
<sequence length="413" mass="45909">MTNRRTFLGNMGATALIGVGALTACNNTQNQTAKSDNKGSTDNHIPSHPFADISHDFYGRHQAGITTPVQHHVYFLVADLYSTDLGEIRQMFKDWTQYSAQLTQGNNIKPYDKNPHLPPTDTGEADSLEAYGLTLTFGVSPTFLDKLGLADKAPPEFSHLPKFARDQIRSELSGGDICIQACSHDPQVAFHAVRQLVRKARSLITMKWSQSGYNSFDNGTDTPRNLFGFKDGTANKTTLQNTDKWLWADGAGKTAWFNDGTYLVVRLIQMYLETWDRTSLVGQEDTFGRHRDTGASIGKLEEFEEFDINEKDDEGHLVIAHPTHMGLAKRTGLQLLRRSFSYSSGIDAKTGQFNAGLLFISFQKSPMQFSVIQNAFGNTDKMTEYTTHIGSGLFACFGGVKEGEYLGQKLFED</sequence>
<keyword evidence="4 8" id="KW-0479">Metal-binding</keyword>
<dbReference type="InterPro" id="IPR011008">
    <property type="entry name" value="Dimeric_a/b-barrel"/>
</dbReference>
<comment type="subcellular location">
    <subcellularLocation>
        <location evidence="1">Cell envelope</location>
    </subcellularLocation>
    <subcellularLocation>
        <location evidence="10">Periplasm</location>
    </subcellularLocation>
</comment>
<evidence type="ECO:0000256" key="5">
    <source>
        <dbReference type="ARBA" id="ARBA00022729"/>
    </source>
</evidence>
<feature type="binding site" evidence="8">
    <location>
        <begin position="232"/>
        <end position="234"/>
    </location>
    <ligand>
        <name>heme b</name>
        <dbReference type="ChEBI" id="CHEBI:60344"/>
    </ligand>
</feature>
<evidence type="ECO:0000256" key="8">
    <source>
        <dbReference type="PIRSR" id="PIRSR606313-1"/>
    </source>
</evidence>
<evidence type="ECO:0000256" key="3">
    <source>
        <dbReference type="ARBA" id="ARBA00022617"/>
    </source>
</evidence>
<dbReference type="EMBL" id="LZDN01000012">
    <property type="protein sequence ID" value="OBX50861.1"/>
    <property type="molecule type" value="Genomic_DNA"/>
</dbReference>
<comment type="subunit">
    <text evidence="10">Homodimer. Part of a ferrous iron transporter composed of EfeU, EfeO and EfeB.</text>
</comment>